<dbReference type="InterPro" id="IPR007767">
    <property type="entry name" value="DUF684"/>
</dbReference>
<dbReference type="Pfam" id="PF05075">
    <property type="entry name" value="DUF684"/>
    <property type="match status" value="1"/>
</dbReference>
<proteinExistence type="predicted"/>
<evidence type="ECO:0000313" key="3">
    <source>
        <dbReference type="Proteomes" id="UP000298663"/>
    </source>
</evidence>
<feature type="chain" id="PRO_5020335147" evidence="1">
    <location>
        <begin position="20"/>
        <end position="501"/>
    </location>
</feature>
<reference evidence="2 3" key="2">
    <citation type="journal article" date="2019" name="G3 (Bethesda)">
        <title>Hybrid Assembly of the Genome of the Entomopathogenic Nematode Steinernema carpocapsae Identifies the X-Chromosome.</title>
        <authorList>
            <person name="Serra L."/>
            <person name="Macchietto M."/>
            <person name="Macias-Munoz A."/>
            <person name="McGill C.J."/>
            <person name="Rodriguez I.M."/>
            <person name="Rodriguez B."/>
            <person name="Murad R."/>
            <person name="Mortazavi A."/>
        </authorList>
    </citation>
    <scope>NUCLEOTIDE SEQUENCE [LARGE SCALE GENOMIC DNA]</scope>
    <source>
        <strain evidence="2 3">ALL</strain>
    </source>
</reference>
<dbReference type="EMBL" id="AZBU02000003">
    <property type="protein sequence ID" value="TKR89766.1"/>
    <property type="molecule type" value="Genomic_DNA"/>
</dbReference>
<dbReference type="AlphaFoldDB" id="A0A4U5P1C1"/>
<organism evidence="2 3">
    <name type="scientific">Steinernema carpocapsae</name>
    <name type="common">Entomopathogenic nematode</name>
    <dbReference type="NCBI Taxonomy" id="34508"/>
    <lineage>
        <taxon>Eukaryota</taxon>
        <taxon>Metazoa</taxon>
        <taxon>Ecdysozoa</taxon>
        <taxon>Nematoda</taxon>
        <taxon>Chromadorea</taxon>
        <taxon>Rhabditida</taxon>
        <taxon>Tylenchina</taxon>
        <taxon>Panagrolaimomorpha</taxon>
        <taxon>Strongyloidoidea</taxon>
        <taxon>Steinernematidae</taxon>
        <taxon>Steinernema</taxon>
    </lineage>
</organism>
<comment type="caution">
    <text evidence="2">The sequence shown here is derived from an EMBL/GenBank/DDBJ whole genome shotgun (WGS) entry which is preliminary data.</text>
</comment>
<sequence>MHLLWVFLLLCALGSLTDSRGPPLPQTPFSDPSPRYLDYGPVHQSKDLEELVSSHENAKLNPAYANSDDILRDARDISGRFQTALDLLSNVFPPAGVLAKFFGGLLAVLPDPGEKTDAALKEIQQQLDAISDRMDRGFTSLELLVNRGNFETNILFRAREVAAAMRSYLKEPRVAGYKSAARNNCELKDPCTTLYNFYTGFIQDRDMDFVHGFLKTTDYGHQEFVDFRSFLVSTTASLLQTCAFCETLKPTKMYSVMEENIAAGQDAANNILASLDKYYKEQQRDYFTKMKPYIDKRIPGASDNNAAAKELCLTIKKKYSIEKDEFRPDNFVCIVYEERMGVYHNWAVPSRRVYLRISNYKTFLVYQSSQTTEEYENNKKRLAHLEEDYRGLLKPVEIGTPVVTGFDLGYGATTVQNANRRFRYTVGSQERANFVRHELAGRAPFVFLSDDKSENRIGMYGLLPKAVNGNAPVGKLYTVDTTRCFGVCININDEFQVIIGL</sequence>
<gene>
    <name evidence="2" type="ORF">L596_013819</name>
</gene>
<keyword evidence="1" id="KW-0732">Signal</keyword>
<accession>A0A4U5P1C1</accession>
<reference evidence="2 3" key="1">
    <citation type="journal article" date="2015" name="Genome Biol.">
        <title>Comparative genomics of Steinernema reveals deeply conserved gene regulatory networks.</title>
        <authorList>
            <person name="Dillman A.R."/>
            <person name="Macchietto M."/>
            <person name="Porter C.F."/>
            <person name="Rogers A."/>
            <person name="Williams B."/>
            <person name="Antoshechkin I."/>
            <person name="Lee M.M."/>
            <person name="Goodwin Z."/>
            <person name="Lu X."/>
            <person name="Lewis E.E."/>
            <person name="Goodrich-Blair H."/>
            <person name="Stock S.P."/>
            <person name="Adams B.J."/>
            <person name="Sternberg P.W."/>
            <person name="Mortazavi A."/>
        </authorList>
    </citation>
    <scope>NUCLEOTIDE SEQUENCE [LARGE SCALE GENOMIC DNA]</scope>
    <source>
        <strain evidence="2 3">ALL</strain>
    </source>
</reference>
<dbReference type="Proteomes" id="UP000298663">
    <property type="component" value="Unassembled WGS sequence"/>
</dbReference>
<evidence type="ECO:0000313" key="2">
    <source>
        <dbReference type="EMBL" id="TKR89766.1"/>
    </source>
</evidence>
<feature type="signal peptide" evidence="1">
    <location>
        <begin position="1"/>
        <end position="19"/>
    </location>
</feature>
<evidence type="ECO:0000256" key="1">
    <source>
        <dbReference type="SAM" id="SignalP"/>
    </source>
</evidence>
<keyword evidence="3" id="KW-1185">Reference proteome</keyword>
<name>A0A4U5P1C1_STECR</name>
<protein>
    <submittedName>
        <fullName evidence="2">Uncharacterized protein</fullName>
    </submittedName>
</protein>